<evidence type="ECO:0000313" key="2">
    <source>
        <dbReference type="Proteomes" id="UP001418796"/>
    </source>
</evidence>
<protein>
    <recommendedName>
        <fullName evidence="3">Tetratricopeptide repeat protein</fullName>
    </recommendedName>
</protein>
<evidence type="ECO:0000313" key="1">
    <source>
        <dbReference type="EMBL" id="MEN0643475.1"/>
    </source>
</evidence>
<accession>A0ABU9VHU7</accession>
<reference evidence="1 2" key="1">
    <citation type="submission" date="2024-03" db="EMBL/GenBank/DDBJ databases">
        <title>Bacilli Hybrid Assemblies.</title>
        <authorList>
            <person name="Kovac J."/>
        </authorList>
    </citation>
    <scope>NUCLEOTIDE SEQUENCE [LARGE SCALE GENOMIC DNA]</scope>
    <source>
        <strain evidence="1 2">FSL R7-0666</strain>
    </source>
</reference>
<evidence type="ECO:0008006" key="3">
    <source>
        <dbReference type="Google" id="ProtNLM"/>
    </source>
</evidence>
<dbReference type="Proteomes" id="UP001418796">
    <property type="component" value="Unassembled WGS sequence"/>
</dbReference>
<dbReference type="SUPFAM" id="SSF48452">
    <property type="entry name" value="TPR-like"/>
    <property type="match status" value="2"/>
</dbReference>
<comment type="caution">
    <text evidence="1">The sequence shown here is derived from an EMBL/GenBank/DDBJ whole genome shotgun (WGS) entry which is preliminary data.</text>
</comment>
<gene>
    <name evidence="1" type="ORF">MKY91_09990</name>
</gene>
<dbReference type="InterPro" id="IPR011990">
    <property type="entry name" value="TPR-like_helical_dom_sf"/>
</dbReference>
<dbReference type="EMBL" id="JBCITK010000001">
    <property type="protein sequence ID" value="MEN0643475.1"/>
    <property type="molecule type" value="Genomic_DNA"/>
</dbReference>
<sequence>MEKWMTDWQDAYKEICTLIEKGDTNHVWIELNKLEQKSAKVLDLWSVMDEKVALIKEHLAHEPSVNGYQSMGTVYLEQNQLKRAVLSLEQEQAAGVNEEWRRLFLAYAHLMNGSNNQTIEQFMYLIQTAKDESVRHFSFAGLGCYYTVNHQVDRAAELFEQAKLLTPTSDVVYNLGVCYYLIGAMDVSAEHFEQYTMHVQQDGEALCFHGMVRARLDQFEHAKQLWERALEVYTTSEDMIRLALMSEWYGFFEIAIKCYQKVIALGEEETFAMHGLAWNLALNDQLRLAWPIFDRLLKEHPHDPHVRRSLQHLGKLAEEKNSMN</sequence>
<dbReference type="Gene3D" id="1.25.40.10">
    <property type="entry name" value="Tetratricopeptide repeat domain"/>
    <property type="match status" value="1"/>
</dbReference>
<organism evidence="1 2">
    <name type="scientific">Alkalicoccobacillus gibsonii</name>
    <dbReference type="NCBI Taxonomy" id="79881"/>
    <lineage>
        <taxon>Bacteria</taxon>
        <taxon>Bacillati</taxon>
        <taxon>Bacillota</taxon>
        <taxon>Bacilli</taxon>
        <taxon>Bacillales</taxon>
        <taxon>Bacillaceae</taxon>
        <taxon>Alkalicoccobacillus</taxon>
    </lineage>
</organism>
<proteinExistence type="predicted"/>
<dbReference type="RefSeq" id="WP_343130389.1">
    <property type="nucleotide sequence ID" value="NZ_JBCITK010000001.1"/>
</dbReference>
<name>A0ABU9VHU7_9BACI</name>
<keyword evidence="2" id="KW-1185">Reference proteome</keyword>